<dbReference type="EMBL" id="FUYZ01000009">
    <property type="protein sequence ID" value="SKC02313.1"/>
    <property type="molecule type" value="Genomic_DNA"/>
</dbReference>
<dbReference type="Pfam" id="PF13559">
    <property type="entry name" value="DUF4129"/>
    <property type="match status" value="1"/>
</dbReference>
<dbReference type="InterPro" id="IPR025403">
    <property type="entry name" value="TgpA-like_C"/>
</dbReference>
<keyword evidence="1" id="KW-1133">Transmembrane helix</keyword>
<evidence type="ECO:0000313" key="3">
    <source>
        <dbReference type="EMBL" id="SKC02313.1"/>
    </source>
</evidence>
<proteinExistence type="predicted"/>
<feature type="domain" description="Protein-glutamine gamma-glutamyltransferase-like C-terminal" evidence="2">
    <location>
        <begin position="190"/>
        <end position="248"/>
    </location>
</feature>
<accession>A0A1T5G1H2</accession>
<dbReference type="Proteomes" id="UP000191112">
    <property type="component" value="Unassembled WGS sequence"/>
</dbReference>
<dbReference type="AlphaFoldDB" id="A0A1T5G1H2"/>
<feature type="transmembrane region" description="Helical" evidence="1">
    <location>
        <begin position="114"/>
        <end position="137"/>
    </location>
</feature>
<dbReference type="OrthoDB" id="5491447at2"/>
<evidence type="ECO:0000259" key="2">
    <source>
        <dbReference type="Pfam" id="PF13559"/>
    </source>
</evidence>
<organism evidence="3 4">
    <name type="scientific">Soonwooa buanensis</name>
    <dbReference type="NCBI Taxonomy" id="619805"/>
    <lineage>
        <taxon>Bacteria</taxon>
        <taxon>Pseudomonadati</taxon>
        <taxon>Bacteroidota</taxon>
        <taxon>Flavobacteriia</taxon>
        <taxon>Flavobacteriales</taxon>
        <taxon>Weeksellaceae</taxon>
        <taxon>Chryseobacterium group</taxon>
        <taxon>Soonwooa</taxon>
    </lineage>
</organism>
<gene>
    <name evidence="3" type="ORF">SAMN05660477_02477</name>
</gene>
<reference evidence="3 4" key="1">
    <citation type="submission" date="2017-02" db="EMBL/GenBank/DDBJ databases">
        <authorList>
            <person name="Peterson S.W."/>
        </authorList>
    </citation>
    <scope>NUCLEOTIDE SEQUENCE [LARGE SCALE GENOMIC DNA]</scope>
    <source>
        <strain evidence="3 4">DSM 22323</strain>
    </source>
</reference>
<evidence type="ECO:0000256" key="1">
    <source>
        <dbReference type="SAM" id="Phobius"/>
    </source>
</evidence>
<evidence type="ECO:0000313" key="4">
    <source>
        <dbReference type="Proteomes" id="UP000191112"/>
    </source>
</evidence>
<sequence>MRRFLVIILMYIFVPIFGQDYDVVVPPKSPAVPAIETLAETDSILKTNYQTDNTITTRKFSPNYYKKYQGEDFDYRLTKPRESIFAKFSKWLDKVLNALFGNIDTPNTFKYTDIIIKLFAILLVGFLLYFIITKFFLKDGSIFFSKKNKKLKIATEDLKENIHDINFEKTIAEYEAKSSYRMATRYQFLSLLKKLSDRKLIDWNIEKTNRDYSRELKNDDQKTQFNRLTYIFENVWYGEIELDQLRYESFKSYFNNFK</sequence>
<dbReference type="STRING" id="619805.SAMN05660477_02477"/>
<keyword evidence="1" id="KW-0472">Membrane</keyword>
<keyword evidence="1" id="KW-0812">Transmembrane</keyword>
<keyword evidence="4" id="KW-1185">Reference proteome</keyword>
<protein>
    <recommendedName>
        <fullName evidence="2">Protein-glutamine gamma-glutamyltransferase-like C-terminal domain-containing protein</fullName>
    </recommendedName>
</protein>
<name>A0A1T5G1H2_9FLAO</name>
<dbReference type="RefSeq" id="WP_144038376.1">
    <property type="nucleotide sequence ID" value="NZ_FUYZ01000009.1"/>
</dbReference>